<protein>
    <recommendedName>
        <fullName evidence="3">MoaD/ThiS family protein</fullName>
    </recommendedName>
</protein>
<organism evidence="1 2">
    <name type="scientific">Snuella lapsa</name>
    <dbReference type="NCBI Taxonomy" id="870481"/>
    <lineage>
        <taxon>Bacteria</taxon>
        <taxon>Pseudomonadati</taxon>
        <taxon>Bacteroidota</taxon>
        <taxon>Flavobacteriia</taxon>
        <taxon>Flavobacteriales</taxon>
        <taxon>Flavobacteriaceae</taxon>
        <taxon>Snuella</taxon>
    </lineage>
</organism>
<accession>A0ABP6WQ06</accession>
<comment type="caution">
    <text evidence="1">The sequence shown here is derived from an EMBL/GenBank/DDBJ whole genome shotgun (WGS) entry which is preliminary data.</text>
</comment>
<dbReference type="Proteomes" id="UP001500954">
    <property type="component" value="Unassembled WGS sequence"/>
</dbReference>
<evidence type="ECO:0008006" key="3">
    <source>
        <dbReference type="Google" id="ProtNLM"/>
    </source>
</evidence>
<sequence>MDITLKFTAQIKDVVGKASDTVTVSNGTNLQELLTNLGMTYGDRFKTILFDEQGAYRHSNLIVIDQSQVNYDDDVTLADGMEITLMSPISGG</sequence>
<dbReference type="CDD" id="cd17040">
    <property type="entry name" value="Ubl_MoaD_like"/>
    <property type="match status" value="1"/>
</dbReference>
<gene>
    <name evidence="1" type="ORF">GCM10022395_02940</name>
</gene>
<dbReference type="RefSeq" id="WP_345003950.1">
    <property type="nucleotide sequence ID" value="NZ_BAABCY010000012.1"/>
</dbReference>
<dbReference type="InterPro" id="IPR012675">
    <property type="entry name" value="Beta-grasp_dom_sf"/>
</dbReference>
<dbReference type="Gene3D" id="3.10.20.30">
    <property type="match status" value="1"/>
</dbReference>
<dbReference type="InterPro" id="IPR003749">
    <property type="entry name" value="ThiS/MoaD-like"/>
</dbReference>
<name>A0ABP6WQ06_9FLAO</name>
<evidence type="ECO:0000313" key="1">
    <source>
        <dbReference type="EMBL" id="GAA3554917.1"/>
    </source>
</evidence>
<dbReference type="EMBL" id="BAABCY010000012">
    <property type="protein sequence ID" value="GAA3554917.1"/>
    <property type="molecule type" value="Genomic_DNA"/>
</dbReference>
<dbReference type="SUPFAM" id="SSF54285">
    <property type="entry name" value="MoaD/ThiS"/>
    <property type="match status" value="1"/>
</dbReference>
<evidence type="ECO:0000313" key="2">
    <source>
        <dbReference type="Proteomes" id="UP001500954"/>
    </source>
</evidence>
<proteinExistence type="predicted"/>
<reference evidence="2" key="1">
    <citation type="journal article" date="2019" name="Int. J. Syst. Evol. Microbiol.">
        <title>The Global Catalogue of Microorganisms (GCM) 10K type strain sequencing project: providing services to taxonomists for standard genome sequencing and annotation.</title>
        <authorList>
            <consortium name="The Broad Institute Genomics Platform"/>
            <consortium name="The Broad Institute Genome Sequencing Center for Infectious Disease"/>
            <person name="Wu L."/>
            <person name="Ma J."/>
        </authorList>
    </citation>
    <scope>NUCLEOTIDE SEQUENCE [LARGE SCALE GENOMIC DNA]</scope>
    <source>
        <strain evidence="2">JCM 17111</strain>
    </source>
</reference>
<dbReference type="Pfam" id="PF02597">
    <property type="entry name" value="ThiS"/>
    <property type="match status" value="1"/>
</dbReference>
<dbReference type="InterPro" id="IPR016155">
    <property type="entry name" value="Mopterin_synth/thiamin_S_b"/>
</dbReference>
<keyword evidence="2" id="KW-1185">Reference proteome</keyword>